<gene>
    <name evidence="1" type="ORF">CHARACLAT_026603</name>
</gene>
<keyword evidence="2" id="KW-1185">Reference proteome</keyword>
<evidence type="ECO:0000313" key="1">
    <source>
        <dbReference type="EMBL" id="MED6265540.1"/>
    </source>
</evidence>
<sequence>MLHHSVMTFGILSKEAPCRESPTNRDAEEKPKQLGFHLKAVARKCGFLPMQQRNAVCSVNINASHCLENVRFSSDGERSCHLGEGNISLGFRPALQPITHSNIPKVAAESSGVPGRYAGRKPDVSLTALS</sequence>
<reference evidence="1 2" key="1">
    <citation type="submission" date="2021-06" db="EMBL/GenBank/DDBJ databases">
        <authorList>
            <person name="Palmer J.M."/>
        </authorList>
    </citation>
    <scope>NUCLEOTIDE SEQUENCE [LARGE SCALE GENOMIC DNA]</scope>
    <source>
        <strain evidence="1 2">CL_MEX2019</strain>
        <tissue evidence="1">Muscle</tissue>
    </source>
</reference>
<proteinExistence type="predicted"/>
<name>A0ABU7CUW3_9TELE</name>
<evidence type="ECO:0000313" key="2">
    <source>
        <dbReference type="Proteomes" id="UP001352852"/>
    </source>
</evidence>
<protein>
    <submittedName>
        <fullName evidence="1">Uncharacterized protein</fullName>
    </submittedName>
</protein>
<dbReference type="Proteomes" id="UP001352852">
    <property type="component" value="Unassembled WGS sequence"/>
</dbReference>
<organism evidence="1 2">
    <name type="scientific">Characodon lateralis</name>
    <dbReference type="NCBI Taxonomy" id="208331"/>
    <lineage>
        <taxon>Eukaryota</taxon>
        <taxon>Metazoa</taxon>
        <taxon>Chordata</taxon>
        <taxon>Craniata</taxon>
        <taxon>Vertebrata</taxon>
        <taxon>Euteleostomi</taxon>
        <taxon>Actinopterygii</taxon>
        <taxon>Neopterygii</taxon>
        <taxon>Teleostei</taxon>
        <taxon>Neoteleostei</taxon>
        <taxon>Acanthomorphata</taxon>
        <taxon>Ovalentaria</taxon>
        <taxon>Atherinomorphae</taxon>
        <taxon>Cyprinodontiformes</taxon>
        <taxon>Goodeidae</taxon>
        <taxon>Characodon</taxon>
    </lineage>
</organism>
<comment type="caution">
    <text evidence="1">The sequence shown here is derived from an EMBL/GenBank/DDBJ whole genome shotgun (WGS) entry which is preliminary data.</text>
</comment>
<dbReference type="EMBL" id="JAHUTJ010003234">
    <property type="protein sequence ID" value="MED6265540.1"/>
    <property type="molecule type" value="Genomic_DNA"/>
</dbReference>
<accession>A0ABU7CUW3</accession>